<proteinExistence type="predicted"/>
<organism evidence="1 2">
    <name type="scientific">Neobacillus bataviensis LMG 21833</name>
    <dbReference type="NCBI Taxonomy" id="1117379"/>
    <lineage>
        <taxon>Bacteria</taxon>
        <taxon>Bacillati</taxon>
        <taxon>Bacillota</taxon>
        <taxon>Bacilli</taxon>
        <taxon>Bacillales</taxon>
        <taxon>Bacillaceae</taxon>
        <taxon>Neobacillus</taxon>
    </lineage>
</organism>
<dbReference type="eggNOG" id="ENOG502ZA9I">
    <property type="taxonomic scope" value="Bacteria"/>
</dbReference>
<dbReference type="OrthoDB" id="5458416at2"/>
<dbReference type="Proteomes" id="UP000006316">
    <property type="component" value="Unassembled WGS sequence"/>
</dbReference>
<sequence>MLIDEERAKRLHKSILIEEISPQNKSLMKLKKTELVALFLEKIEGNDLLQLNIIKKYPAIFALHPLEVEELLEITKSERPRWTKDSKLPVVYYESFRKWGRTLEYPMYNYFEAIQILRKNLVEKWRKSHNEEVAMNRKVSARAAVKTRKHHQFLIKNFYEDEWKTLLKQWYMEDPITGATLQLAFWTMWVNRFAKEMQVKEGKAKKRPLNIERRKSFFIN</sequence>
<dbReference type="RefSeq" id="WP_007084336.1">
    <property type="nucleotide sequence ID" value="NZ_AJLS01000042.1"/>
</dbReference>
<evidence type="ECO:0000313" key="1">
    <source>
        <dbReference type="EMBL" id="EKN70186.1"/>
    </source>
</evidence>
<dbReference type="EMBL" id="AJLS01000042">
    <property type="protein sequence ID" value="EKN70186.1"/>
    <property type="molecule type" value="Genomic_DNA"/>
</dbReference>
<keyword evidence="2" id="KW-1185">Reference proteome</keyword>
<name>K6E9Y2_9BACI</name>
<dbReference type="STRING" id="1117379.BABA_06546"/>
<comment type="caution">
    <text evidence="1">The sequence shown here is derived from an EMBL/GenBank/DDBJ whole genome shotgun (WGS) entry which is preliminary data.</text>
</comment>
<accession>K6E9Y2</accession>
<protein>
    <submittedName>
        <fullName evidence="1">Uncharacterized protein</fullName>
    </submittedName>
</protein>
<dbReference type="PATRIC" id="fig|1117379.3.peg.1370"/>
<evidence type="ECO:0000313" key="2">
    <source>
        <dbReference type="Proteomes" id="UP000006316"/>
    </source>
</evidence>
<dbReference type="AlphaFoldDB" id="K6E9Y2"/>
<gene>
    <name evidence="1" type="ORF">BABA_06546</name>
</gene>
<reference evidence="1 2" key="1">
    <citation type="journal article" date="2012" name="Front. Microbiol.">
        <title>Redundancy and modularity in membrane-associated dissimilatory nitrate reduction in Bacillus.</title>
        <authorList>
            <person name="Heylen K."/>
            <person name="Keltjens J."/>
        </authorList>
    </citation>
    <scope>NUCLEOTIDE SEQUENCE [LARGE SCALE GENOMIC DNA]</scope>
    <source>
        <strain evidence="2">LMG 21833T</strain>
    </source>
</reference>